<proteinExistence type="predicted"/>
<feature type="non-terminal residue" evidence="1">
    <location>
        <position position="86"/>
    </location>
</feature>
<protein>
    <submittedName>
        <fullName evidence="1">Uncharacterized protein</fullName>
    </submittedName>
</protein>
<dbReference type="EMBL" id="BARW01023931">
    <property type="protein sequence ID" value="GAI88145.1"/>
    <property type="molecule type" value="Genomic_DNA"/>
</dbReference>
<accession>X1TKP8</accession>
<evidence type="ECO:0000313" key="1">
    <source>
        <dbReference type="EMBL" id="GAI88145.1"/>
    </source>
</evidence>
<comment type="caution">
    <text evidence="1">The sequence shown here is derived from an EMBL/GenBank/DDBJ whole genome shotgun (WGS) entry which is preliminary data.</text>
</comment>
<gene>
    <name evidence="1" type="ORF">S12H4_39582</name>
</gene>
<dbReference type="AlphaFoldDB" id="X1TKP8"/>
<organism evidence="1">
    <name type="scientific">marine sediment metagenome</name>
    <dbReference type="NCBI Taxonomy" id="412755"/>
    <lineage>
        <taxon>unclassified sequences</taxon>
        <taxon>metagenomes</taxon>
        <taxon>ecological metagenomes</taxon>
    </lineage>
</organism>
<sequence length="86" mass="9428">MNKKKFGLAALALVLCIGVAFGVNFIISNVVHQTANVTKDNNIVITVDGFPTDIKLGREYTFTVTTESLAHEELKGLVTHITIQFH</sequence>
<reference evidence="1" key="1">
    <citation type="journal article" date="2014" name="Front. Microbiol.">
        <title>High frequency of phylogenetically diverse reductive dehalogenase-homologous genes in deep subseafloor sedimentary metagenomes.</title>
        <authorList>
            <person name="Kawai M."/>
            <person name="Futagami T."/>
            <person name="Toyoda A."/>
            <person name="Takaki Y."/>
            <person name="Nishi S."/>
            <person name="Hori S."/>
            <person name="Arai W."/>
            <person name="Tsubouchi T."/>
            <person name="Morono Y."/>
            <person name="Uchiyama I."/>
            <person name="Ito T."/>
            <person name="Fujiyama A."/>
            <person name="Inagaki F."/>
            <person name="Takami H."/>
        </authorList>
    </citation>
    <scope>NUCLEOTIDE SEQUENCE</scope>
    <source>
        <strain evidence="1">Expedition CK06-06</strain>
    </source>
</reference>
<name>X1TKP8_9ZZZZ</name>